<keyword evidence="3" id="KW-0418">Kinase</keyword>
<feature type="transmembrane region" description="Helical" evidence="1">
    <location>
        <begin position="102"/>
        <end position="123"/>
    </location>
</feature>
<reference evidence="3 4" key="1">
    <citation type="submission" date="2018-12" db="EMBL/GenBank/DDBJ databases">
        <title>Hymenobacter gummosus sp. nov., isolated from a spring.</title>
        <authorList>
            <person name="Nie L."/>
        </authorList>
    </citation>
    <scope>NUCLEOTIDE SEQUENCE [LARGE SCALE GENOMIC DNA]</scope>
    <source>
        <strain evidence="3 4">KCTC 52166</strain>
    </source>
</reference>
<dbReference type="GO" id="GO:0016020">
    <property type="term" value="C:membrane"/>
    <property type="evidence" value="ECO:0007669"/>
    <property type="project" value="InterPro"/>
</dbReference>
<keyword evidence="1" id="KW-0812">Transmembrane</keyword>
<sequence>MSASASPPLTTPAPWFRFAPAEPSTSRRVPLWAHLVLWALLLLSDGLEIWQQLTHDKPGAAGQYQAVLRTLGRGLLYDLLYAGVFYLNWRELIPRLLARGRVALYALGVVLLLTLFVSLRVGISMSFFPDAPGIRPRTMVQRIVPYSITGLMMVFLSSALKVTGDYLRGQRRRRELERQQLLTELALLKMQVNPHFLFNTLNNIYSLASQKSDRAPEAILRLAELMRYMLHDSAADTVPLPQELQHLHSFLELQRLRLPATGPAPIVFDTSALEAEAAPAIAPMLLLPLVENAFKHGDLTARPVVSIRLSQPADGSLHFVIDNAVADPAAGPALEQPGGVGLTNLRRRLQLLYPGRHRLDIDATPVRYRAALTLLPATPAQ</sequence>
<keyword evidence="3" id="KW-0808">Transferase</keyword>
<name>A0A431U8V2_9BACT</name>
<accession>A0A431U8V2</accession>
<dbReference type="PANTHER" id="PTHR34220">
    <property type="entry name" value="SENSOR HISTIDINE KINASE YPDA"/>
    <property type="match status" value="1"/>
</dbReference>
<dbReference type="OrthoDB" id="9792992at2"/>
<keyword evidence="4" id="KW-1185">Reference proteome</keyword>
<keyword evidence="1" id="KW-0472">Membrane</keyword>
<dbReference type="InterPro" id="IPR050640">
    <property type="entry name" value="Bact_2-comp_sensor_kinase"/>
</dbReference>
<dbReference type="AlphaFoldDB" id="A0A431U8V2"/>
<protein>
    <submittedName>
        <fullName evidence="3">Histidine kinase</fullName>
    </submittedName>
</protein>
<dbReference type="PANTHER" id="PTHR34220:SF7">
    <property type="entry name" value="SENSOR HISTIDINE KINASE YPDA"/>
    <property type="match status" value="1"/>
</dbReference>
<evidence type="ECO:0000259" key="2">
    <source>
        <dbReference type="Pfam" id="PF06580"/>
    </source>
</evidence>
<dbReference type="EMBL" id="RXOF01000001">
    <property type="protein sequence ID" value="RTQ53325.1"/>
    <property type="molecule type" value="Genomic_DNA"/>
</dbReference>
<dbReference type="RefSeq" id="WP_126691251.1">
    <property type="nucleotide sequence ID" value="NZ_RXOF01000001.1"/>
</dbReference>
<proteinExistence type="predicted"/>
<dbReference type="Gene3D" id="3.30.565.10">
    <property type="entry name" value="Histidine kinase-like ATPase, C-terminal domain"/>
    <property type="match status" value="1"/>
</dbReference>
<gene>
    <name evidence="3" type="ORF">EJV47_00880</name>
</gene>
<dbReference type="Pfam" id="PF06580">
    <property type="entry name" value="His_kinase"/>
    <property type="match status" value="1"/>
</dbReference>
<dbReference type="InterPro" id="IPR010559">
    <property type="entry name" value="Sig_transdc_His_kin_internal"/>
</dbReference>
<comment type="caution">
    <text evidence="3">The sequence shown here is derived from an EMBL/GenBank/DDBJ whole genome shotgun (WGS) entry which is preliminary data.</text>
</comment>
<dbReference type="InterPro" id="IPR036890">
    <property type="entry name" value="HATPase_C_sf"/>
</dbReference>
<keyword evidence="1" id="KW-1133">Transmembrane helix</keyword>
<organism evidence="3 4">
    <name type="scientific">Hymenobacter gummosus</name>
    <dbReference type="NCBI Taxonomy" id="1776032"/>
    <lineage>
        <taxon>Bacteria</taxon>
        <taxon>Pseudomonadati</taxon>
        <taxon>Bacteroidota</taxon>
        <taxon>Cytophagia</taxon>
        <taxon>Cytophagales</taxon>
        <taxon>Hymenobacteraceae</taxon>
        <taxon>Hymenobacter</taxon>
    </lineage>
</organism>
<feature type="transmembrane region" description="Helical" evidence="1">
    <location>
        <begin position="143"/>
        <end position="164"/>
    </location>
</feature>
<dbReference type="Proteomes" id="UP000282184">
    <property type="component" value="Unassembled WGS sequence"/>
</dbReference>
<evidence type="ECO:0000256" key="1">
    <source>
        <dbReference type="SAM" id="Phobius"/>
    </source>
</evidence>
<evidence type="ECO:0000313" key="4">
    <source>
        <dbReference type="Proteomes" id="UP000282184"/>
    </source>
</evidence>
<feature type="domain" description="Signal transduction histidine kinase internal region" evidence="2">
    <location>
        <begin position="184"/>
        <end position="259"/>
    </location>
</feature>
<evidence type="ECO:0000313" key="3">
    <source>
        <dbReference type="EMBL" id="RTQ53325.1"/>
    </source>
</evidence>
<dbReference type="GO" id="GO:0000155">
    <property type="term" value="F:phosphorelay sensor kinase activity"/>
    <property type="evidence" value="ECO:0007669"/>
    <property type="project" value="InterPro"/>
</dbReference>
<feature type="transmembrane region" description="Helical" evidence="1">
    <location>
        <begin position="70"/>
        <end position="90"/>
    </location>
</feature>